<dbReference type="GO" id="GO:0006511">
    <property type="term" value="P:ubiquitin-dependent protein catabolic process"/>
    <property type="evidence" value="ECO:0007669"/>
    <property type="project" value="TreeGrafter"/>
</dbReference>
<dbReference type="OMA" id="NHYHDLV"/>
<dbReference type="STRING" id="759272.G0SDH0"/>
<dbReference type="PANTHER" id="PTHR10758">
    <property type="entry name" value="26S PROTEASOME NON-ATPASE REGULATORY SUBUNIT 3/COP9 SIGNALOSOME COMPLEX SUBUNIT 3"/>
    <property type="match status" value="1"/>
</dbReference>
<dbReference type="OrthoDB" id="29061at2759"/>
<sequence>MDRIASVLLEFPPVGAQLEGAQYNQAAVQHAKNVEKLLSSQELHNYAHQLIDHVHPTDHTISYLGLLVAAHDAGRLTPEDLLTKITTFACTFDSRQIRYFGKHFSAVLGWISSGTLFPASVAVELLTTALLRLDPSGSMFTSHHLALVKLAYTTDNIDAALPILEKDIVFYPSGKKFADSRPPCDPDVPPVGYITVESGLTQKVSSSDVMQYDLLRGLAFIQRRAWRAAFEALERVVTYPVKDSHACSKIMVEAHNKWILVGLLLNGHAPALPPTTSPGPAKAYTTLSKPYLALARAFEERTPDNLRAEFDAVPANVWTEENNLSLVRLVIRHYQRWQILNMRHVYTKIPLSQIRARTQSAETGAPLATDAEVEDLVGQMIQEGMLRGVVEHPDNGEPYLRFLDEAEGSSSRSSAGAESGEKDGEGTMTEAEFAARMAEAAQRIKGLEPLVRAANERLGKTKEYIRFLVKEQKEKERAERGAAAGQEYVDSFMAQVEDEDLMMGVASKY</sequence>
<dbReference type="EMBL" id="GL988045">
    <property type="protein sequence ID" value="EGS18571.1"/>
    <property type="molecule type" value="Genomic_DNA"/>
</dbReference>
<feature type="region of interest" description="Disordered" evidence="2">
    <location>
        <begin position="406"/>
        <end position="427"/>
    </location>
</feature>
<dbReference type="KEGG" id="cthr:CTHT_0051750"/>
<accession>G0SDH0</accession>
<dbReference type="GO" id="GO:0008180">
    <property type="term" value="C:COP9 signalosome"/>
    <property type="evidence" value="ECO:0007669"/>
    <property type="project" value="TreeGrafter"/>
</dbReference>
<gene>
    <name evidence="4" type="ORF">CTHT_0051750</name>
</gene>
<name>G0SDH0_CHATD</name>
<dbReference type="eggNOG" id="KOG2582">
    <property type="taxonomic scope" value="Eukaryota"/>
</dbReference>
<dbReference type="AlphaFoldDB" id="G0SDH0"/>
<dbReference type="HOGENOM" id="CLU_028825_1_0_1"/>
<dbReference type="InterPro" id="IPR055089">
    <property type="entry name" value="COP9_N"/>
</dbReference>
<evidence type="ECO:0000259" key="3">
    <source>
        <dbReference type="Pfam" id="PF22788"/>
    </source>
</evidence>
<protein>
    <recommendedName>
        <fullName evidence="3">COP9 signalosome complex subunit 3 N-terminal helical repeats domain-containing protein</fullName>
    </recommendedName>
</protein>
<reference evidence="4 5" key="1">
    <citation type="journal article" date="2011" name="Cell">
        <title>Insight into structure and assembly of the nuclear pore complex by utilizing the genome of a eukaryotic thermophile.</title>
        <authorList>
            <person name="Amlacher S."/>
            <person name="Sarges P."/>
            <person name="Flemming D."/>
            <person name="van Noort V."/>
            <person name="Kunze R."/>
            <person name="Devos D.P."/>
            <person name="Arumugam M."/>
            <person name="Bork P."/>
            <person name="Hurt E."/>
        </authorList>
    </citation>
    <scope>NUCLEOTIDE SEQUENCE [LARGE SCALE GENOMIC DNA]</scope>
    <source>
        <strain evidence="5">DSM 1495 / CBS 144.50 / IMI 039719</strain>
    </source>
</reference>
<evidence type="ECO:0000256" key="1">
    <source>
        <dbReference type="ARBA" id="ARBA00022490"/>
    </source>
</evidence>
<dbReference type="Pfam" id="PF22788">
    <property type="entry name" value="COP9_hel_rpt"/>
    <property type="match status" value="1"/>
</dbReference>
<evidence type="ECO:0000313" key="5">
    <source>
        <dbReference type="Proteomes" id="UP000008066"/>
    </source>
</evidence>
<keyword evidence="5" id="KW-1185">Reference proteome</keyword>
<feature type="compositionally biased region" description="Low complexity" evidence="2">
    <location>
        <begin position="408"/>
        <end position="418"/>
    </location>
</feature>
<dbReference type="PANTHER" id="PTHR10758:SF1">
    <property type="entry name" value="COP9 SIGNALOSOME COMPLEX SUBUNIT 3"/>
    <property type="match status" value="1"/>
</dbReference>
<feature type="domain" description="COP9 signalosome complex subunit 3 N-terminal helical repeats" evidence="3">
    <location>
        <begin position="32"/>
        <end position="277"/>
    </location>
</feature>
<dbReference type="InterPro" id="IPR050756">
    <property type="entry name" value="CSN3"/>
</dbReference>
<evidence type="ECO:0000256" key="2">
    <source>
        <dbReference type="SAM" id="MobiDB-lite"/>
    </source>
</evidence>
<dbReference type="RefSeq" id="XP_006695516.1">
    <property type="nucleotide sequence ID" value="XM_006695453.1"/>
</dbReference>
<organism evidence="5">
    <name type="scientific">Chaetomium thermophilum (strain DSM 1495 / CBS 144.50 / IMI 039719)</name>
    <name type="common">Thermochaetoides thermophila</name>
    <dbReference type="NCBI Taxonomy" id="759272"/>
    <lineage>
        <taxon>Eukaryota</taxon>
        <taxon>Fungi</taxon>
        <taxon>Dikarya</taxon>
        <taxon>Ascomycota</taxon>
        <taxon>Pezizomycotina</taxon>
        <taxon>Sordariomycetes</taxon>
        <taxon>Sordariomycetidae</taxon>
        <taxon>Sordariales</taxon>
        <taxon>Chaetomiaceae</taxon>
        <taxon>Thermochaetoides</taxon>
    </lineage>
</organism>
<proteinExistence type="predicted"/>
<evidence type="ECO:0000313" key="4">
    <source>
        <dbReference type="EMBL" id="EGS18571.1"/>
    </source>
</evidence>
<dbReference type="Proteomes" id="UP000008066">
    <property type="component" value="Unassembled WGS sequence"/>
</dbReference>
<dbReference type="GeneID" id="18259213"/>
<keyword evidence="1" id="KW-0963">Cytoplasm</keyword>